<protein>
    <recommendedName>
        <fullName evidence="5">Recombinase</fullName>
    </recommendedName>
</protein>
<proteinExistence type="predicted"/>
<sequence length="332" mass="36110">MTPRQGSTVSGYSYQWSLFADWCAAADVEAMPASPITLAEFLAENPADDAVQLRRVSAINRAHLDAGQPAPGRATSVRIALDSARSDRTLRRAEQYQVISAGLPTFGSTAALFGRRDAVLLVLAGTGLSYRAIAGLDRTDVTIDGDSVWIEGRHRIRIVPNCATDFEPATIWHRWHTVLQFSERYPSTTLLAEHLQRNTFPDRSGLPQRRGPVAVPIDRWGHLPLPVTAMTAAEVGAVIARHRTGVSPLHTPRRPIIRPSGGADRGEPITASEPVAAELDSGYYRSGVEARRRAHTALADVPDMVDDVEDRIEQLLERTLQLLDSSASGGST</sequence>
<feature type="region of interest" description="Disordered" evidence="2">
    <location>
        <begin position="249"/>
        <end position="270"/>
    </location>
</feature>
<evidence type="ECO:0008006" key="5">
    <source>
        <dbReference type="Google" id="ProtNLM"/>
    </source>
</evidence>
<dbReference type="EMBL" id="JAWLKE010000011">
    <property type="protein sequence ID" value="MDV6233474.1"/>
    <property type="molecule type" value="Genomic_DNA"/>
</dbReference>
<name>A0ABU4B4P3_9NOCA</name>
<dbReference type="RefSeq" id="WP_317549645.1">
    <property type="nucleotide sequence ID" value="NZ_JAWLKE010000011.1"/>
</dbReference>
<dbReference type="Proteomes" id="UP001185899">
    <property type="component" value="Unassembled WGS sequence"/>
</dbReference>
<evidence type="ECO:0000313" key="3">
    <source>
        <dbReference type="EMBL" id="MDV6233474.1"/>
    </source>
</evidence>
<comment type="caution">
    <text evidence="3">The sequence shown here is derived from an EMBL/GenBank/DDBJ whole genome shotgun (WGS) entry which is preliminary data.</text>
</comment>
<accession>A0ABU4B4P3</accession>
<keyword evidence="1" id="KW-0238">DNA-binding</keyword>
<evidence type="ECO:0000313" key="4">
    <source>
        <dbReference type="Proteomes" id="UP001185899"/>
    </source>
</evidence>
<dbReference type="SUPFAM" id="SSF47823">
    <property type="entry name" value="lambda integrase-like, N-terminal domain"/>
    <property type="match status" value="1"/>
</dbReference>
<dbReference type="Gene3D" id="1.10.150.130">
    <property type="match status" value="1"/>
</dbReference>
<reference evidence="3 4" key="1">
    <citation type="submission" date="2023-10" db="EMBL/GenBank/DDBJ databases">
        <title>Development of a sustainable strategy for remediation of hydrocarbon-contaminated territories based on the waste exchange concept.</title>
        <authorList>
            <person name="Krivoruchko A."/>
        </authorList>
    </citation>
    <scope>NUCLEOTIDE SEQUENCE [LARGE SCALE GENOMIC DNA]</scope>
    <source>
        <strain evidence="3 4">IEGM 1322</strain>
    </source>
</reference>
<dbReference type="InterPro" id="IPR010998">
    <property type="entry name" value="Integrase_recombinase_N"/>
</dbReference>
<organism evidence="3 4">
    <name type="scientific">Rhodococcus cercidiphylli</name>
    <dbReference type="NCBI Taxonomy" id="489916"/>
    <lineage>
        <taxon>Bacteria</taxon>
        <taxon>Bacillati</taxon>
        <taxon>Actinomycetota</taxon>
        <taxon>Actinomycetes</taxon>
        <taxon>Mycobacteriales</taxon>
        <taxon>Nocardiaceae</taxon>
        <taxon>Rhodococcus</taxon>
    </lineage>
</organism>
<evidence type="ECO:0000256" key="1">
    <source>
        <dbReference type="ARBA" id="ARBA00023125"/>
    </source>
</evidence>
<evidence type="ECO:0000256" key="2">
    <source>
        <dbReference type="SAM" id="MobiDB-lite"/>
    </source>
</evidence>
<keyword evidence="4" id="KW-1185">Reference proteome</keyword>
<gene>
    <name evidence="3" type="ORF">R3P95_23205</name>
</gene>